<dbReference type="SMART" id="SM00220">
    <property type="entry name" value="S_TKc"/>
    <property type="match status" value="1"/>
</dbReference>
<evidence type="ECO:0000259" key="4">
    <source>
        <dbReference type="PROSITE" id="PS50011"/>
    </source>
</evidence>
<proteinExistence type="predicted"/>
<keyword evidence="1" id="KW-0547">Nucleotide-binding</keyword>
<dbReference type="PROSITE" id="PS50011">
    <property type="entry name" value="PROTEIN_KINASE_DOM"/>
    <property type="match status" value="1"/>
</dbReference>
<dbReference type="GO" id="GO:0004672">
    <property type="term" value="F:protein kinase activity"/>
    <property type="evidence" value="ECO:0007669"/>
    <property type="project" value="InterPro"/>
</dbReference>
<dbReference type="GO" id="GO:0005886">
    <property type="term" value="C:plasma membrane"/>
    <property type="evidence" value="ECO:0007669"/>
    <property type="project" value="TreeGrafter"/>
</dbReference>
<keyword evidence="2" id="KW-0067">ATP-binding</keyword>
<protein>
    <submittedName>
        <fullName evidence="5">Serine/threonine-protein kinase ht1</fullName>
    </submittedName>
</protein>
<evidence type="ECO:0000313" key="6">
    <source>
        <dbReference type="Proteomes" id="UP000735302"/>
    </source>
</evidence>
<organism evidence="5 6">
    <name type="scientific">Plakobranchus ocellatus</name>
    <dbReference type="NCBI Taxonomy" id="259542"/>
    <lineage>
        <taxon>Eukaryota</taxon>
        <taxon>Metazoa</taxon>
        <taxon>Spiralia</taxon>
        <taxon>Lophotrochozoa</taxon>
        <taxon>Mollusca</taxon>
        <taxon>Gastropoda</taxon>
        <taxon>Heterobranchia</taxon>
        <taxon>Euthyneura</taxon>
        <taxon>Panpulmonata</taxon>
        <taxon>Sacoglossa</taxon>
        <taxon>Placobranchoidea</taxon>
        <taxon>Plakobranchidae</taxon>
        <taxon>Plakobranchus</taxon>
    </lineage>
</organism>
<reference evidence="5 6" key="1">
    <citation type="journal article" date="2021" name="Elife">
        <title>Chloroplast acquisition without the gene transfer in kleptoplastic sea slugs, Plakobranchus ocellatus.</title>
        <authorList>
            <person name="Maeda T."/>
            <person name="Takahashi S."/>
            <person name="Yoshida T."/>
            <person name="Shimamura S."/>
            <person name="Takaki Y."/>
            <person name="Nagai Y."/>
            <person name="Toyoda A."/>
            <person name="Suzuki Y."/>
            <person name="Arimoto A."/>
            <person name="Ishii H."/>
            <person name="Satoh N."/>
            <person name="Nishiyama T."/>
            <person name="Hasebe M."/>
            <person name="Maruyama T."/>
            <person name="Minagawa J."/>
            <person name="Obokata J."/>
            <person name="Shigenobu S."/>
        </authorList>
    </citation>
    <scope>NUCLEOTIDE SEQUENCE [LARGE SCALE GENOMIC DNA]</scope>
</reference>
<keyword evidence="5" id="KW-0418">Kinase</keyword>
<evidence type="ECO:0000256" key="1">
    <source>
        <dbReference type="ARBA" id="ARBA00022741"/>
    </source>
</evidence>
<comment type="caution">
    <text evidence="5">The sequence shown here is derived from an EMBL/GenBank/DDBJ whole genome shotgun (WGS) entry which is preliminary data.</text>
</comment>
<sequence length="371" mass="41846">MDNSNASSSRSVKRRRSLMENDEFPQREGDDQSLNPSTSSQTRTDSTAPHSAVHGSHQNLRQKRRRLVAISVAEASETDTENGTLVISRRNSPDRVSASPLREAAEPAAQREPNAAMSSPQSAIPNDETAIAQSATTTVTETDQNFVLDQKRLNRVAYLEGRSDRHIMRCEDRIHPRNQVVLKFYPLNSVKFVREVIALRKLQHPNVIELIASPSYPRIHLLVFRYRRNGTLTSCIGKIDFDTILNYFIKISHALGYIHSENIIHGDIKPDNILFDDSTNPRICDFDVFQLLPVGETQIKGRRGTVGFMAPEMGHDRSRVFNGYKTDAFYLGAVLMCLLVGFDLTGHQRNVLHLLTNGANWPNKPVFNMIR</sequence>
<gene>
    <name evidence="5" type="ORF">PoB_003295400</name>
</gene>
<keyword evidence="5" id="KW-0808">Transferase</keyword>
<dbReference type="PROSITE" id="PS00108">
    <property type="entry name" value="PROTEIN_KINASE_ST"/>
    <property type="match status" value="1"/>
</dbReference>
<keyword evidence="6" id="KW-1185">Reference proteome</keyword>
<dbReference type="InterPro" id="IPR008271">
    <property type="entry name" value="Ser/Thr_kinase_AS"/>
</dbReference>
<dbReference type="AlphaFoldDB" id="A0AAV4AJN7"/>
<dbReference type="InterPro" id="IPR000719">
    <property type="entry name" value="Prot_kinase_dom"/>
</dbReference>
<evidence type="ECO:0000256" key="2">
    <source>
        <dbReference type="ARBA" id="ARBA00022840"/>
    </source>
</evidence>
<dbReference type="GO" id="GO:0005524">
    <property type="term" value="F:ATP binding"/>
    <property type="evidence" value="ECO:0007669"/>
    <property type="project" value="UniProtKB-KW"/>
</dbReference>
<dbReference type="PANTHER" id="PTHR27001:SF803">
    <property type="entry name" value="OS01G0247500 PROTEIN"/>
    <property type="match status" value="1"/>
</dbReference>
<dbReference type="EMBL" id="BLXT01003774">
    <property type="protein sequence ID" value="GFO06449.1"/>
    <property type="molecule type" value="Genomic_DNA"/>
</dbReference>
<feature type="compositionally biased region" description="Low complexity" evidence="3">
    <location>
        <begin position="1"/>
        <end position="10"/>
    </location>
</feature>
<feature type="compositionally biased region" description="Polar residues" evidence="3">
    <location>
        <begin position="32"/>
        <end position="49"/>
    </location>
</feature>
<dbReference type="Proteomes" id="UP000735302">
    <property type="component" value="Unassembled WGS sequence"/>
</dbReference>
<feature type="compositionally biased region" description="Low complexity" evidence="3">
    <location>
        <begin position="106"/>
        <end position="116"/>
    </location>
</feature>
<name>A0AAV4AJN7_9GAST</name>
<evidence type="ECO:0000256" key="3">
    <source>
        <dbReference type="SAM" id="MobiDB-lite"/>
    </source>
</evidence>
<feature type="domain" description="Protein kinase" evidence="4">
    <location>
        <begin position="153"/>
        <end position="371"/>
    </location>
</feature>
<evidence type="ECO:0000313" key="5">
    <source>
        <dbReference type="EMBL" id="GFO06449.1"/>
    </source>
</evidence>
<accession>A0AAV4AJN7</accession>
<dbReference type="InterPro" id="IPR011009">
    <property type="entry name" value="Kinase-like_dom_sf"/>
</dbReference>
<dbReference type="PANTHER" id="PTHR27001">
    <property type="entry name" value="OS01G0253100 PROTEIN"/>
    <property type="match status" value="1"/>
</dbReference>
<feature type="region of interest" description="Disordered" evidence="3">
    <location>
        <begin position="1"/>
        <end position="122"/>
    </location>
</feature>
<dbReference type="SUPFAM" id="SSF56112">
    <property type="entry name" value="Protein kinase-like (PK-like)"/>
    <property type="match status" value="1"/>
</dbReference>
<dbReference type="Gene3D" id="1.10.510.10">
    <property type="entry name" value="Transferase(Phosphotransferase) domain 1"/>
    <property type="match status" value="1"/>
</dbReference>
<dbReference type="Pfam" id="PF00069">
    <property type="entry name" value="Pkinase"/>
    <property type="match status" value="1"/>
</dbReference>